<sequence>YQTLEEVVLEVSVPVGTPPREVRCELAPRTLLVKVVGTTIIQGKLWGTVISEESTWTLEDRRVLRVVLVKSHREAGSCWPSLLEGAFPADPITLDNMQKKLTLERFQNEQQNPGFDFSGAEISGNYQGGGPDLSQLG</sequence>
<accession>S4RLI3</accession>
<name>S4RLI3_PETMA</name>
<evidence type="ECO:0000313" key="3">
    <source>
        <dbReference type="Ensembl" id="ENSPMAP00000006069.1"/>
    </source>
</evidence>
<proteinExistence type="predicted"/>
<dbReference type="PROSITE" id="PS51203">
    <property type="entry name" value="CS"/>
    <property type="match status" value="1"/>
</dbReference>
<dbReference type="AlphaFoldDB" id="S4RLI3"/>
<reference evidence="3" key="1">
    <citation type="submission" date="2025-08" db="UniProtKB">
        <authorList>
            <consortium name="Ensembl"/>
        </authorList>
    </citation>
    <scope>IDENTIFICATION</scope>
</reference>
<dbReference type="Gene3D" id="1.20.5.740">
    <property type="entry name" value="Single helix bin"/>
    <property type="match status" value="1"/>
</dbReference>
<dbReference type="Pfam" id="PF04969">
    <property type="entry name" value="CS"/>
    <property type="match status" value="1"/>
</dbReference>
<organism evidence="3">
    <name type="scientific">Petromyzon marinus</name>
    <name type="common">Sea lamprey</name>
    <dbReference type="NCBI Taxonomy" id="7757"/>
    <lineage>
        <taxon>Eukaryota</taxon>
        <taxon>Metazoa</taxon>
        <taxon>Chordata</taxon>
        <taxon>Craniata</taxon>
        <taxon>Vertebrata</taxon>
        <taxon>Cyclostomata</taxon>
        <taxon>Hyperoartia</taxon>
        <taxon>Petromyzontiformes</taxon>
        <taxon>Petromyzontidae</taxon>
        <taxon>Petromyzon</taxon>
    </lineage>
</organism>
<dbReference type="Ensembl" id="ENSPMAT00000006098.1">
    <property type="protein sequence ID" value="ENSPMAP00000006069.1"/>
    <property type="gene ID" value="ENSPMAG00000005507.1"/>
</dbReference>
<dbReference type="STRING" id="7757.ENSPMAP00000006069"/>
<dbReference type="GO" id="GO:0005737">
    <property type="term" value="C:cytoplasm"/>
    <property type="evidence" value="ECO:0007669"/>
    <property type="project" value="TreeGrafter"/>
</dbReference>
<dbReference type="GO" id="GO:0051082">
    <property type="term" value="F:unfolded protein binding"/>
    <property type="evidence" value="ECO:0007669"/>
    <property type="project" value="TreeGrafter"/>
</dbReference>
<dbReference type="Gene3D" id="2.60.40.790">
    <property type="match status" value="1"/>
</dbReference>
<dbReference type="InterPro" id="IPR007052">
    <property type="entry name" value="CS_dom"/>
</dbReference>
<feature type="region of interest" description="Disordered" evidence="1">
    <location>
        <begin position="111"/>
        <end position="137"/>
    </location>
</feature>
<dbReference type="PANTHER" id="PTHR12356:SF18">
    <property type="entry name" value="NUDC DOMAIN-CONTAINING PROTEIN 2"/>
    <property type="match status" value="1"/>
</dbReference>
<dbReference type="SUPFAM" id="SSF49764">
    <property type="entry name" value="HSP20-like chaperones"/>
    <property type="match status" value="1"/>
</dbReference>
<dbReference type="PANTHER" id="PTHR12356">
    <property type="entry name" value="NUCLEAR MOVEMENT PROTEIN NUDC"/>
    <property type="match status" value="1"/>
</dbReference>
<protein>
    <submittedName>
        <fullName evidence="3">NudC domain containing 2</fullName>
    </submittedName>
</protein>
<evidence type="ECO:0000256" key="1">
    <source>
        <dbReference type="SAM" id="MobiDB-lite"/>
    </source>
</evidence>
<dbReference type="HOGENOM" id="CLU_113495_1_0_1"/>
<evidence type="ECO:0000259" key="2">
    <source>
        <dbReference type="PROSITE" id="PS51203"/>
    </source>
</evidence>
<dbReference type="GeneTree" id="ENSGT00390000001644"/>
<dbReference type="GO" id="GO:0006457">
    <property type="term" value="P:protein folding"/>
    <property type="evidence" value="ECO:0007669"/>
    <property type="project" value="TreeGrafter"/>
</dbReference>
<dbReference type="InterPro" id="IPR037898">
    <property type="entry name" value="NudC_fam"/>
</dbReference>
<dbReference type="OMA" id="RDVECSL"/>
<feature type="domain" description="CS" evidence="2">
    <location>
        <begin position="1"/>
        <end position="83"/>
    </location>
</feature>
<dbReference type="InterPro" id="IPR008978">
    <property type="entry name" value="HSP20-like_chaperone"/>
</dbReference>
<reference evidence="3" key="2">
    <citation type="submission" date="2025-09" db="UniProtKB">
        <authorList>
            <consortium name="Ensembl"/>
        </authorList>
    </citation>
    <scope>IDENTIFICATION</scope>
</reference>